<dbReference type="InterPro" id="IPR002545">
    <property type="entry name" value="CheW-lke_dom"/>
</dbReference>
<name>A0A069A6D3_CLODI</name>
<organism evidence="2">
    <name type="scientific">Clostridioides difficile</name>
    <name type="common">Peptoclostridium difficile</name>
    <dbReference type="NCBI Taxonomy" id="1496"/>
    <lineage>
        <taxon>Bacteria</taxon>
        <taxon>Bacillati</taxon>
        <taxon>Bacillota</taxon>
        <taxon>Clostridia</taxon>
        <taxon>Peptostreptococcales</taxon>
        <taxon>Peptostreptococcaceae</taxon>
        <taxon>Clostridioides</taxon>
    </lineage>
</organism>
<dbReference type="GO" id="GO:0006935">
    <property type="term" value="P:chemotaxis"/>
    <property type="evidence" value="ECO:0007669"/>
    <property type="project" value="InterPro"/>
</dbReference>
<dbReference type="EMBL" id="LK932471">
    <property type="protein sequence ID" value="CDS83691.1"/>
    <property type="molecule type" value="Genomic_DNA"/>
</dbReference>
<evidence type="ECO:0000259" key="1">
    <source>
        <dbReference type="PROSITE" id="PS50851"/>
    </source>
</evidence>
<accession>A0A069A6D3</accession>
<reference evidence="2" key="1">
    <citation type="submission" date="2014-07" db="EMBL/GenBank/DDBJ databases">
        <authorList>
            <person name="Monot Marc"/>
        </authorList>
    </citation>
    <scope>NUCLEOTIDE SEQUENCE</scope>
    <source>
        <strain evidence="4">7032989</strain>
        <strain evidence="3">7032994</strain>
    </source>
</reference>
<dbReference type="GO" id="GO:0005829">
    <property type="term" value="C:cytosol"/>
    <property type="evidence" value="ECO:0007669"/>
    <property type="project" value="TreeGrafter"/>
</dbReference>
<gene>
    <name evidence="2" type="primary">cheW</name>
    <name evidence="4" type="ORF">BN1095_350010</name>
    <name evidence="2" type="ORF">BN1096_210027</name>
    <name evidence="3" type="ORF">BN1097_190027</name>
</gene>
<dbReference type="SMART" id="SM00260">
    <property type="entry name" value="CheW"/>
    <property type="match status" value="1"/>
</dbReference>
<dbReference type="InterPro" id="IPR039315">
    <property type="entry name" value="CheW"/>
</dbReference>
<dbReference type="EMBL" id="LK932353">
    <property type="protein sequence ID" value="CDS83785.1"/>
    <property type="molecule type" value="Genomic_DNA"/>
</dbReference>
<dbReference type="PATRIC" id="fig|1496.854.peg.533"/>
<dbReference type="AlphaFoldDB" id="A0A069A6D3"/>
<dbReference type="RefSeq" id="WP_016728562.1">
    <property type="nucleotide sequence ID" value="NZ_BAABSG010000009.1"/>
</dbReference>
<evidence type="ECO:0000313" key="4">
    <source>
        <dbReference type="EMBL" id="CDT24834.1"/>
    </source>
</evidence>
<dbReference type="PROSITE" id="PS50851">
    <property type="entry name" value="CHEW"/>
    <property type="match status" value="1"/>
</dbReference>
<proteinExistence type="predicted"/>
<dbReference type="Pfam" id="PF01584">
    <property type="entry name" value="CheW"/>
    <property type="match status" value="1"/>
</dbReference>
<dbReference type="InterPro" id="IPR036061">
    <property type="entry name" value="CheW-like_dom_sf"/>
</dbReference>
<dbReference type="Gene3D" id="2.40.50.180">
    <property type="entry name" value="CheA-289, Domain 4"/>
    <property type="match status" value="1"/>
</dbReference>
<protein>
    <submittedName>
        <fullName evidence="3">CheW-like protein</fullName>
    </submittedName>
    <submittedName>
        <fullName evidence="2">Chemotaxis protein CheW</fullName>
    </submittedName>
</protein>
<evidence type="ECO:0000313" key="2">
    <source>
        <dbReference type="EMBL" id="CDS83691.1"/>
    </source>
</evidence>
<dbReference type="EMBL" id="LK933016">
    <property type="protein sequence ID" value="CDT24834.1"/>
    <property type="molecule type" value="Genomic_DNA"/>
</dbReference>
<evidence type="ECO:0000313" key="3">
    <source>
        <dbReference type="EMBL" id="CDS83785.1"/>
    </source>
</evidence>
<dbReference type="Gene3D" id="2.30.30.40">
    <property type="entry name" value="SH3 Domains"/>
    <property type="match status" value="1"/>
</dbReference>
<dbReference type="GO" id="GO:0007165">
    <property type="term" value="P:signal transduction"/>
    <property type="evidence" value="ECO:0007669"/>
    <property type="project" value="InterPro"/>
</dbReference>
<dbReference type="PANTHER" id="PTHR22617:SF23">
    <property type="entry name" value="CHEMOTAXIS PROTEIN CHEW"/>
    <property type="match status" value="1"/>
</dbReference>
<sequence length="146" mass="16825">MAKDEIIKQVLTFYVNDVIYGIELENVIETIRFQSITYVPCLPTYISGVINLRGRIIPVINMHIKYNLPKADYNERTCIIITKVDEYQVGIIVDKVVDVIHIENLNLLETTNSNNTNINKDIKEIAKVEDNSILILDIRKFLINSM</sequence>
<dbReference type="SUPFAM" id="SSF50341">
    <property type="entry name" value="CheW-like"/>
    <property type="match status" value="1"/>
</dbReference>
<feature type="domain" description="CheW-like" evidence="1">
    <location>
        <begin position="7"/>
        <end position="146"/>
    </location>
</feature>
<dbReference type="PANTHER" id="PTHR22617">
    <property type="entry name" value="CHEMOTAXIS SENSOR HISTIDINE KINASE-RELATED"/>
    <property type="match status" value="1"/>
</dbReference>